<gene>
    <name evidence="2" type="ORF">N0A02_26685</name>
</gene>
<dbReference type="EMBL" id="JAOALG010000002">
    <property type="protein sequence ID" value="MEQ5843047.1"/>
    <property type="molecule type" value="Genomic_DNA"/>
</dbReference>
<protein>
    <submittedName>
        <fullName evidence="2">DUF3857 domain-containing protein</fullName>
    </submittedName>
</protein>
<name>A0ABV1LUN9_9BURK</name>
<dbReference type="InterPro" id="IPR024618">
    <property type="entry name" value="DUF3857"/>
</dbReference>
<comment type="caution">
    <text evidence="2">The sequence shown here is derived from an EMBL/GenBank/DDBJ whole genome shotgun (WGS) entry which is preliminary data.</text>
</comment>
<dbReference type="SUPFAM" id="SSF54001">
    <property type="entry name" value="Cysteine proteinases"/>
    <property type="match status" value="1"/>
</dbReference>
<evidence type="ECO:0000313" key="3">
    <source>
        <dbReference type="Proteomes" id="UP001469089"/>
    </source>
</evidence>
<keyword evidence="3" id="KW-1185">Reference proteome</keyword>
<organism evidence="2 3">
    <name type="scientific">Paraburkholderia acidicola</name>
    <dbReference type="NCBI Taxonomy" id="1912599"/>
    <lineage>
        <taxon>Bacteria</taxon>
        <taxon>Pseudomonadati</taxon>
        <taxon>Pseudomonadota</taxon>
        <taxon>Betaproteobacteria</taxon>
        <taxon>Burkholderiales</taxon>
        <taxon>Burkholderiaceae</taxon>
        <taxon>Paraburkholderia</taxon>
    </lineage>
</organism>
<dbReference type="InterPro" id="IPR038765">
    <property type="entry name" value="Papain-like_cys_pep_sf"/>
</dbReference>
<accession>A0ABV1LUN9</accession>
<reference evidence="2 3" key="1">
    <citation type="journal article" date="2024" name="Chem. Sci.">
        <title>Discovery of a lagriamide polyketide by integrated genome mining, isotopic labeling, and untargeted metabolomics.</title>
        <authorList>
            <person name="Fergusson C.H."/>
            <person name="Saulog J."/>
            <person name="Paulo B.S."/>
            <person name="Wilson D.M."/>
            <person name="Liu D.Y."/>
            <person name="Morehouse N.J."/>
            <person name="Waterworth S."/>
            <person name="Barkei J."/>
            <person name="Gray C.A."/>
            <person name="Kwan J.C."/>
            <person name="Eustaquio A.S."/>
            <person name="Linington R.G."/>
        </authorList>
    </citation>
    <scope>NUCLEOTIDE SEQUENCE [LARGE SCALE GENOMIC DNA]</scope>
    <source>
        <strain evidence="2 3">RL17-338-BIF-B</strain>
    </source>
</reference>
<dbReference type="Gene3D" id="2.60.120.1130">
    <property type="match status" value="1"/>
</dbReference>
<dbReference type="Proteomes" id="UP001469089">
    <property type="component" value="Unassembled WGS sequence"/>
</dbReference>
<dbReference type="RefSeq" id="WP_349544786.1">
    <property type="nucleotide sequence ID" value="NZ_JAOALG010000002.1"/>
</dbReference>
<proteinExistence type="predicted"/>
<dbReference type="Pfam" id="PF12969">
    <property type="entry name" value="DUF3857"/>
    <property type="match status" value="1"/>
</dbReference>
<evidence type="ECO:0000313" key="2">
    <source>
        <dbReference type="EMBL" id="MEQ5843047.1"/>
    </source>
</evidence>
<sequence>MSGILLNCSAAKPAVLNLLLCQNVDRPFYCLGENSMRCLIRVVFAALVISSSNLYVQAAIAAQPVDFQPNTTRLVDDAVYDVNADGTYTVEVIRRVRINTDQGVHQDGQMSLRYSTSLEELNVEQAYTTTKDGKHIDVAPDRILEQQSAVGAQAPMFDDGKVKVIVFPGVEIGATLTLRFKRSQKKPLFPGQFSILDYYGAGTPWESVHLTIRAPVSMKLYVNTIDLDGGRVDPDKPDAQLWKWSMTNRPAHPPELNSVSNIDYSPHVAVSTFPDFAAVGAAYLNRAALKAAVTPAVQALADRLTLGVTDPRQQAEILYNWVSTSMRYVGIYLGFGGVVPHDAGTILDARYGDSKDLVTLLDALLAAKGIKSAPVLVNASDSYSIPKVAVPLGVFNHVITYLPAFNLFVDPTAGLARFGTLPVTELGKPALVTDDGSGAARIVTLPLANPDNARVTVTTQLTIDREGNVLGTSQIDNQGAFDFLARRIFSSIGPGLETQFASRVLTITGQDGTGAYTHGDVLDLTKPFRYKTQFTLPDYVLLPGPGAIQVAEGLGSLSNIGATFEQATLEKREYAMPMIGRHVTETTTITLPDDVKVPILPEPASIASQWGTYKSAYEANGRTITVTRNLDINLPGALLEPDQYPGFRKMGRAVKRDLRTQLVYD</sequence>
<dbReference type="Gene3D" id="2.60.40.3140">
    <property type="match status" value="1"/>
</dbReference>
<dbReference type="Gene3D" id="3.10.620.30">
    <property type="match status" value="1"/>
</dbReference>
<evidence type="ECO:0000259" key="1">
    <source>
        <dbReference type="Pfam" id="PF12969"/>
    </source>
</evidence>
<feature type="domain" description="DUF3857" evidence="1">
    <location>
        <begin position="84"/>
        <end position="251"/>
    </location>
</feature>